<dbReference type="GO" id="GO:0043709">
    <property type="term" value="P:cell adhesion involved in single-species biofilm formation"/>
    <property type="evidence" value="ECO:0007669"/>
    <property type="project" value="InterPro"/>
</dbReference>
<geneLocation type="plasmid" evidence="4">
    <name>cbm2636_mp</name>
</geneLocation>
<protein>
    <submittedName>
        <fullName evidence="3">Poly-beta-1,6-N-acetyl-D-glucosamine biosynthesis protein PgaD</fullName>
    </submittedName>
</protein>
<feature type="transmembrane region" description="Helical" evidence="2">
    <location>
        <begin position="21"/>
        <end position="43"/>
    </location>
</feature>
<feature type="compositionally biased region" description="Polar residues" evidence="1">
    <location>
        <begin position="148"/>
        <end position="157"/>
    </location>
</feature>
<organism evidence="3 4">
    <name type="scientific">Cupriavidus taiwanensis</name>
    <dbReference type="NCBI Taxonomy" id="164546"/>
    <lineage>
        <taxon>Bacteria</taxon>
        <taxon>Pseudomonadati</taxon>
        <taxon>Pseudomonadota</taxon>
        <taxon>Betaproteobacteria</taxon>
        <taxon>Burkholderiales</taxon>
        <taxon>Burkholderiaceae</taxon>
        <taxon>Cupriavidus</taxon>
    </lineage>
</organism>
<keyword evidence="3" id="KW-0614">Plasmid</keyword>
<dbReference type="NCBIfam" id="TIGR03940">
    <property type="entry name" value="PGA_PgaD"/>
    <property type="match status" value="1"/>
</dbReference>
<dbReference type="Proteomes" id="UP000254259">
    <property type="component" value="Plasmid CBM2636_mp"/>
</dbReference>
<evidence type="ECO:0000256" key="1">
    <source>
        <dbReference type="SAM" id="MobiDB-lite"/>
    </source>
</evidence>
<keyword evidence="2" id="KW-0472">Membrane</keyword>
<gene>
    <name evidence="3" type="ORF">CBM2636_MP20594</name>
</gene>
<keyword evidence="2" id="KW-0812">Transmembrane</keyword>
<reference evidence="3 4" key="1">
    <citation type="submission" date="2018-01" db="EMBL/GenBank/DDBJ databases">
        <authorList>
            <person name="Clerissi C."/>
        </authorList>
    </citation>
    <scope>NUCLEOTIDE SEQUENCE [LARGE SCALE GENOMIC DNA]</scope>
    <source>
        <strain evidence="3">Cupriavidus taiwanensis SWF 66322</strain>
        <plasmid evidence="4">cbm2636_mp</plasmid>
    </source>
</reference>
<evidence type="ECO:0000313" key="3">
    <source>
        <dbReference type="EMBL" id="SPD67744.1"/>
    </source>
</evidence>
<proteinExistence type="predicted"/>
<dbReference type="RefSeq" id="WP_240991331.1">
    <property type="nucleotide sequence ID" value="NZ_JAQOLH010000009.1"/>
</dbReference>
<evidence type="ECO:0000313" key="4">
    <source>
        <dbReference type="Proteomes" id="UP000254259"/>
    </source>
</evidence>
<feature type="region of interest" description="Disordered" evidence="1">
    <location>
        <begin position="148"/>
        <end position="169"/>
    </location>
</feature>
<evidence type="ECO:0000256" key="2">
    <source>
        <dbReference type="SAM" id="Phobius"/>
    </source>
</evidence>
<dbReference type="Pfam" id="PF13994">
    <property type="entry name" value="PgaD"/>
    <property type="match status" value="1"/>
</dbReference>
<name>A0A9Q7UXD3_9BURK</name>
<keyword evidence="2" id="KW-1133">Transmembrane helix</keyword>
<sequence>MKPETMIIRTRGSRLRWLFDAVLTALAWVGFFYLGASGIRAILQEASAGPGVPFWAALLPTMGTLTVYVLVGLFNGIVLLSWALYNQYRFAGLDRRKPLPALRIDELARSFGLPGQRVRSLQLAKVAVVDHTHEGEVAEVRAVASTSAANTKPTAQTMPEEATAPAAMF</sequence>
<dbReference type="InterPro" id="IPR023829">
    <property type="entry name" value="PGA_PgaD"/>
</dbReference>
<dbReference type="EMBL" id="LT984814">
    <property type="protein sequence ID" value="SPD67744.1"/>
    <property type="molecule type" value="Genomic_DNA"/>
</dbReference>
<dbReference type="AlphaFoldDB" id="A0A9Q7UXD3"/>
<accession>A0A9Q7UXD3</accession>
<feature type="transmembrane region" description="Helical" evidence="2">
    <location>
        <begin position="63"/>
        <end position="85"/>
    </location>
</feature>